<gene>
    <name evidence="1" type="ORF">O181_037927</name>
</gene>
<protein>
    <submittedName>
        <fullName evidence="1">Uncharacterized protein</fullName>
    </submittedName>
</protein>
<dbReference type="EMBL" id="AVOT02014616">
    <property type="protein sequence ID" value="MBW0498212.1"/>
    <property type="molecule type" value="Genomic_DNA"/>
</dbReference>
<evidence type="ECO:0000313" key="2">
    <source>
        <dbReference type="Proteomes" id="UP000765509"/>
    </source>
</evidence>
<proteinExistence type="predicted"/>
<organism evidence="1 2">
    <name type="scientific">Austropuccinia psidii MF-1</name>
    <dbReference type="NCBI Taxonomy" id="1389203"/>
    <lineage>
        <taxon>Eukaryota</taxon>
        <taxon>Fungi</taxon>
        <taxon>Dikarya</taxon>
        <taxon>Basidiomycota</taxon>
        <taxon>Pucciniomycotina</taxon>
        <taxon>Pucciniomycetes</taxon>
        <taxon>Pucciniales</taxon>
        <taxon>Sphaerophragmiaceae</taxon>
        <taxon>Austropuccinia</taxon>
    </lineage>
</organism>
<name>A0A9Q3DDS2_9BASI</name>
<dbReference type="AlphaFoldDB" id="A0A9Q3DDS2"/>
<dbReference type="Proteomes" id="UP000765509">
    <property type="component" value="Unassembled WGS sequence"/>
</dbReference>
<sequence>MGDSITEQSDEYKDPREDFLMKYQEETHLEIQEIQLEAGMPQETENKNMCKHTQYAKTFLVTPTKGMEYIHEKDKKLNVSIDNAQNSLIIDSEAHCSIVAEDHIENHFLNWEKQLLQPRKIILKMPQAR</sequence>
<accession>A0A9Q3DDS2</accession>
<comment type="caution">
    <text evidence="1">The sequence shown here is derived from an EMBL/GenBank/DDBJ whole genome shotgun (WGS) entry which is preliminary data.</text>
</comment>
<reference evidence="1" key="1">
    <citation type="submission" date="2021-03" db="EMBL/GenBank/DDBJ databases">
        <title>Draft genome sequence of rust myrtle Austropuccinia psidii MF-1, a brazilian biotype.</title>
        <authorList>
            <person name="Quecine M.C."/>
            <person name="Pachon D.M.R."/>
            <person name="Bonatelli M.L."/>
            <person name="Correr F.H."/>
            <person name="Franceschini L.M."/>
            <person name="Leite T.F."/>
            <person name="Margarido G.R.A."/>
            <person name="Almeida C.A."/>
            <person name="Ferrarezi J.A."/>
            <person name="Labate C.A."/>
        </authorList>
    </citation>
    <scope>NUCLEOTIDE SEQUENCE</scope>
    <source>
        <strain evidence="1">MF-1</strain>
    </source>
</reference>
<keyword evidence="2" id="KW-1185">Reference proteome</keyword>
<evidence type="ECO:0000313" key="1">
    <source>
        <dbReference type="EMBL" id="MBW0498212.1"/>
    </source>
</evidence>